<dbReference type="RefSeq" id="WP_119535219.1">
    <property type="nucleotide sequence ID" value="NZ_NRJF01000229.1"/>
</dbReference>
<accession>A0A3A1Y5B7</accession>
<proteinExistence type="inferred from homology"/>
<reference evidence="5 6" key="1">
    <citation type="submission" date="2017-08" db="EMBL/GenBank/DDBJ databases">
        <title>Reclassification of Bisgaard taxon 37 and 44.</title>
        <authorList>
            <person name="Christensen H."/>
        </authorList>
    </citation>
    <scope>NUCLEOTIDE SEQUENCE [LARGE SCALE GENOMIC DNA]</scope>
    <source>
        <strain evidence="5 6">EEAB3T1</strain>
    </source>
</reference>
<dbReference type="InterPro" id="IPR044946">
    <property type="entry name" value="Restrct_endonuc_typeI_TRD_sf"/>
</dbReference>
<name>A0A3A1Y5B7_9GAMM</name>
<evidence type="ECO:0000313" key="5">
    <source>
        <dbReference type="EMBL" id="RIY32469.1"/>
    </source>
</evidence>
<dbReference type="CDD" id="cd17255">
    <property type="entry name" value="RMtype1_S_Fco49512ORF2615P-TRD2-CR2_like"/>
    <property type="match status" value="1"/>
</dbReference>
<organism evidence="5 6">
    <name type="scientific">Psittacicella gerlachiana</name>
    <dbReference type="NCBI Taxonomy" id="2028574"/>
    <lineage>
        <taxon>Bacteria</taxon>
        <taxon>Pseudomonadati</taxon>
        <taxon>Pseudomonadota</taxon>
        <taxon>Gammaproteobacteria</taxon>
        <taxon>Pasteurellales</taxon>
        <taxon>Psittacicellaceae</taxon>
        <taxon>Psittacicella</taxon>
    </lineage>
</organism>
<dbReference type="SUPFAM" id="SSF116734">
    <property type="entry name" value="DNA methylase specificity domain"/>
    <property type="match status" value="1"/>
</dbReference>
<keyword evidence="3" id="KW-0238">DNA-binding</keyword>
<sequence>MSNKTLQYKIPTLRFPKYKEEWITNTVGNIFTQITRGKVLSTKRIQYKKDTKYQYPVYSSQTLNNGIIGYYDEYLFENSITWTTDGAGAGNVNFRENRFFCTNVCGVLISENGFCNLTIAEIINQVAYKYVSPVGIPKLMNNVMSTILITYPPTIEEQLKIGLIIKYYLLKMLLYNFVPLKMVHLFASVLEIQNIVYFLHHR</sequence>
<keyword evidence="2" id="KW-0680">Restriction system</keyword>
<dbReference type="InterPro" id="IPR000055">
    <property type="entry name" value="Restrct_endonuc_typeI_TRD"/>
</dbReference>
<evidence type="ECO:0000256" key="3">
    <source>
        <dbReference type="ARBA" id="ARBA00023125"/>
    </source>
</evidence>
<dbReference type="EMBL" id="NRJF01000229">
    <property type="protein sequence ID" value="RIY32469.1"/>
    <property type="molecule type" value="Genomic_DNA"/>
</dbReference>
<feature type="domain" description="Type I restriction modification DNA specificity" evidence="4">
    <location>
        <begin position="20"/>
        <end position="168"/>
    </location>
</feature>
<dbReference type="GO" id="GO:0003677">
    <property type="term" value="F:DNA binding"/>
    <property type="evidence" value="ECO:0007669"/>
    <property type="project" value="UniProtKB-KW"/>
</dbReference>
<gene>
    <name evidence="5" type="ORF">CKF59_06945</name>
</gene>
<evidence type="ECO:0000313" key="6">
    <source>
        <dbReference type="Proteomes" id="UP000265964"/>
    </source>
</evidence>
<dbReference type="Proteomes" id="UP000265964">
    <property type="component" value="Unassembled WGS sequence"/>
</dbReference>
<comment type="caution">
    <text evidence="5">The sequence shown here is derived from an EMBL/GenBank/DDBJ whole genome shotgun (WGS) entry which is preliminary data.</text>
</comment>
<evidence type="ECO:0000256" key="2">
    <source>
        <dbReference type="ARBA" id="ARBA00022747"/>
    </source>
</evidence>
<dbReference type="OrthoDB" id="9798929at2"/>
<dbReference type="Gene3D" id="3.90.220.20">
    <property type="entry name" value="DNA methylase specificity domains"/>
    <property type="match status" value="1"/>
</dbReference>
<protein>
    <recommendedName>
        <fullName evidence="4">Type I restriction modification DNA specificity domain-containing protein</fullName>
    </recommendedName>
</protein>
<evidence type="ECO:0000259" key="4">
    <source>
        <dbReference type="Pfam" id="PF01420"/>
    </source>
</evidence>
<keyword evidence="6" id="KW-1185">Reference proteome</keyword>
<dbReference type="AlphaFoldDB" id="A0A3A1Y5B7"/>
<dbReference type="Pfam" id="PF01420">
    <property type="entry name" value="Methylase_S"/>
    <property type="match status" value="1"/>
</dbReference>
<comment type="similarity">
    <text evidence="1">Belongs to the type-I restriction system S methylase family.</text>
</comment>
<dbReference type="GO" id="GO:0009307">
    <property type="term" value="P:DNA restriction-modification system"/>
    <property type="evidence" value="ECO:0007669"/>
    <property type="project" value="UniProtKB-KW"/>
</dbReference>
<evidence type="ECO:0000256" key="1">
    <source>
        <dbReference type="ARBA" id="ARBA00010923"/>
    </source>
</evidence>